<dbReference type="AlphaFoldDB" id="A0A0K2TFV6"/>
<feature type="non-terminal residue" evidence="1">
    <location>
        <position position="1"/>
    </location>
</feature>
<proteinExistence type="predicted"/>
<organism evidence="1">
    <name type="scientific">Lepeophtheirus salmonis</name>
    <name type="common">Salmon louse</name>
    <name type="synonym">Caligus salmonis</name>
    <dbReference type="NCBI Taxonomy" id="72036"/>
    <lineage>
        <taxon>Eukaryota</taxon>
        <taxon>Metazoa</taxon>
        <taxon>Ecdysozoa</taxon>
        <taxon>Arthropoda</taxon>
        <taxon>Crustacea</taxon>
        <taxon>Multicrustacea</taxon>
        <taxon>Hexanauplia</taxon>
        <taxon>Copepoda</taxon>
        <taxon>Siphonostomatoida</taxon>
        <taxon>Caligidae</taxon>
        <taxon>Lepeophtheirus</taxon>
    </lineage>
</organism>
<sequence length="33" mass="3853">PKYNYSGHCWVFPLVISCNYTLHQACLLARTRP</sequence>
<reference evidence="1" key="1">
    <citation type="submission" date="2014-05" db="EMBL/GenBank/DDBJ databases">
        <authorList>
            <person name="Chronopoulou M."/>
        </authorList>
    </citation>
    <scope>NUCLEOTIDE SEQUENCE</scope>
    <source>
        <tissue evidence="1">Whole organism</tissue>
    </source>
</reference>
<protein>
    <submittedName>
        <fullName evidence="1">Uncharacterized protein</fullName>
    </submittedName>
</protein>
<dbReference type="EMBL" id="HACA01007508">
    <property type="protein sequence ID" value="CDW24869.1"/>
    <property type="molecule type" value="Transcribed_RNA"/>
</dbReference>
<name>A0A0K2TFV6_LEPSM</name>
<accession>A0A0K2TFV6</accession>
<evidence type="ECO:0000313" key="1">
    <source>
        <dbReference type="EMBL" id="CDW24869.1"/>
    </source>
</evidence>